<comment type="subcellular location">
    <subcellularLocation>
        <location evidence="1">Membrane</location>
        <topology evidence="1">Multi-pass membrane protein</topology>
    </subcellularLocation>
</comment>
<dbReference type="PANTHER" id="PTHR11730:SF60">
    <property type="entry name" value="RH50, ISOFORM D"/>
    <property type="match status" value="1"/>
</dbReference>
<name>A0AAD9GM88_9STRA</name>
<feature type="transmembrane region" description="Helical" evidence="6">
    <location>
        <begin position="83"/>
        <end position="105"/>
    </location>
</feature>
<dbReference type="GO" id="GO:0005886">
    <property type="term" value="C:plasma membrane"/>
    <property type="evidence" value="ECO:0007669"/>
    <property type="project" value="InterPro"/>
</dbReference>
<evidence type="ECO:0000256" key="1">
    <source>
        <dbReference type="ARBA" id="ARBA00004141"/>
    </source>
</evidence>
<keyword evidence="9" id="KW-1185">Reference proteome</keyword>
<dbReference type="GO" id="GO:0008519">
    <property type="term" value="F:ammonium channel activity"/>
    <property type="evidence" value="ECO:0007669"/>
    <property type="project" value="InterPro"/>
</dbReference>
<evidence type="ECO:0000256" key="2">
    <source>
        <dbReference type="ARBA" id="ARBA00011036"/>
    </source>
</evidence>
<sequence length="465" mass="50692">MVFNRISAFADKMWNSIATAPSEGDYNAVTTPNGHQNHTPTAEKCFALSLILFEIVCLIFFALKFDMPSPKNNDADTVSTMNYYPMYMDVHVMIYIGFGFLMTFLRKYSMSAVSLNFVIAVLSLQWGIIAVTMAHQIGSNHFSTKLLDIPTMINGDFAAGAVLISFGAVLGKTTPTQLVWMTFLEIIFYAFNEYLVLEEFKVSDAGGSMVIHTFGAFFGLAVTIMLGVPSENEQNHNTSRYHSDVFAMIGTLFLWMYWPSFNSALVGSDGFQQERAVMNTVLSIAASCASAFAATKMMSHTKKFDMVHVQNATLAGGVAMGTSCNLAISPAAAITVGLVVGIASTFGFCYVTPKLEQVIRMSDTCGILNLHGMPGVVGGLAGAIVTFSASDDFYGDSLTSVFAARAYRSSSEQGWYQLLAIVSSAGIGAVSGLLVGFFLKSKLFRQQKLKYEDDEWFYVPEECHA</sequence>
<feature type="domain" description="Ammonium transporter AmtB-like" evidence="7">
    <location>
        <begin position="56"/>
        <end position="440"/>
    </location>
</feature>
<feature type="transmembrane region" description="Helical" evidence="6">
    <location>
        <begin position="149"/>
        <end position="171"/>
    </location>
</feature>
<dbReference type="SUPFAM" id="SSF111352">
    <property type="entry name" value="Ammonium transporter"/>
    <property type="match status" value="1"/>
</dbReference>
<dbReference type="Proteomes" id="UP001259832">
    <property type="component" value="Unassembled WGS sequence"/>
</dbReference>
<keyword evidence="5 6" id="KW-0472">Membrane</keyword>
<organism evidence="8 9">
    <name type="scientific">Phytophthora citrophthora</name>
    <dbReference type="NCBI Taxonomy" id="4793"/>
    <lineage>
        <taxon>Eukaryota</taxon>
        <taxon>Sar</taxon>
        <taxon>Stramenopiles</taxon>
        <taxon>Oomycota</taxon>
        <taxon>Peronosporomycetes</taxon>
        <taxon>Peronosporales</taxon>
        <taxon>Peronosporaceae</taxon>
        <taxon>Phytophthora</taxon>
    </lineage>
</organism>
<accession>A0AAD9GM88</accession>
<dbReference type="PANTHER" id="PTHR11730">
    <property type="entry name" value="AMMONIUM TRANSPORTER"/>
    <property type="match status" value="1"/>
</dbReference>
<feature type="transmembrane region" description="Helical" evidence="6">
    <location>
        <begin position="278"/>
        <end position="295"/>
    </location>
</feature>
<feature type="transmembrane region" description="Helical" evidence="6">
    <location>
        <begin position="241"/>
        <end position="258"/>
    </location>
</feature>
<gene>
    <name evidence="8" type="ORF">P3T76_007519</name>
</gene>
<comment type="caution">
    <text evidence="8">The sequence shown here is derived from an EMBL/GenBank/DDBJ whole genome shotgun (WGS) entry which is preliminary data.</text>
</comment>
<proteinExistence type="inferred from homology"/>
<feature type="transmembrane region" description="Helical" evidence="6">
    <location>
        <begin position="117"/>
        <end position="137"/>
    </location>
</feature>
<feature type="transmembrane region" description="Helical" evidence="6">
    <location>
        <begin position="178"/>
        <end position="197"/>
    </location>
</feature>
<evidence type="ECO:0000259" key="7">
    <source>
        <dbReference type="Pfam" id="PF00909"/>
    </source>
</evidence>
<dbReference type="InterPro" id="IPR002229">
    <property type="entry name" value="RhesusRHD"/>
</dbReference>
<feature type="transmembrane region" description="Helical" evidence="6">
    <location>
        <begin position="307"/>
        <end position="328"/>
    </location>
</feature>
<dbReference type="AlphaFoldDB" id="A0AAD9GM88"/>
<dbReference type="InterPro" id="IPR024041">
    <property type="entry name" value="NH4_transpt_AmtB-like_dom"/>
</dbReference>
<dbReference type="InterPro" id="IPR029020">
    <property type="entry name" value="Ammonium/urea_transptr"/>
</dbReference>
<keyword evidence="3 6" id="KW-0812">Transmembrane</keyword>
<dbReference type="Gene3D" id="1.10.3430.10">
    <property type="entry name" value="Ammonium transporter AmtB like domains"/>
    <property type="match status" value="1"/>
</dbReference>
<dbReference type="GO" id="GO:0097272">
    <property type="term" value="P:ammonium homeostasis"/>
    <property type="evidence" value="ECO:0007669"/>
    <property type="project" value="TreeGrafter"/>
</dbReference>
<feature type="transmembrane region" description="Helical" evidence="6">
    <location>
        <begin position="45"/>
        <end position="63"/>
    </location>
</feature>
<keyword evidence="4 6" id="KW-1133">Transmembrane helix</keyword>
<evidence type="ECO:0000256" key="6">
    <source>
        <dbReference type="SAM" id="Phobius"/>
    </source>
</evidence>
<evidence type="ECO:0000256" key="5">
    <source>
        <dbReference type="ARBA" id="ARBA00023136"/>
    </source>
</evidence>
<feature type="transmembrane region" description="Helical" evidence="6">
    <location>
        <begin position="415"/>
        <end position="439"/>
    </location>
</feature>
<feature type="transmembrane region" description="Helical" evidence="6">
    <location>
        <begin position="365"/>
        <end position="389"/>
    </location>
</feature>
<protein>
    <submittedName>
        <fullName evidence="8">Ammonium transporter Rh type B</fullName>
    </submittedName>
</protein>
<dbReference type="EMBL" id="JASMQC010000013">
    <property type="protein sequence ID" value="KAK1940813.1"/>
    <property type="molecule type" value="Genomic_DNA"/>
</dbReference>
<evidence type="ECO:0000313" key="9">
    <source>
        <dbReference type="Proteomes" id="UP001259832"/>
    </source>
</evidence>
<reference evidence="8" key="1">
    <citation type="submission" date="2023-08" db="EMBL/GenBank/DDBJ databases">
        <title>Reference Genome Resource for the Citrus Pathogen Phytophthora citrophthora.</title>
        <authorList>
            <person name="Moller H."/>
            <person name="Coetzee B."/>
            <person name="Rose L.J."/>
            <person name="Van Niekerk J.M."/>
        </authorList>
    </citation>
    <scope>NUCLEOTIDE SEQUENCE</scope>
    <source>
        <strain evidence="8">STE-U-9442</strain>
    </source>
</reference>
<dbReference type="PRINTS" id="PR00342">
    <property type="entry name" value="RHESUSRHD"/>
</dbReference>
<dbReference type="Pfam" id="PF00909">
    <property type="entry name" value="Ammonium_transp"/>
    <property type="match status" value="1"/>
</dbReference>
<feature type="transmembrane region" description="Helical" evidence="6">
    <location>
        <begin position="334"/>
        <end position="353"/>
    </location>
</feature>
<evidence type="ECO:0000256" key="4">
    <source>
        <dbReference type="ARBA" id="ARBA00022989"/>
    </source>
</evidence>
<evidence type="ECO:0000313" key="8">
    <source>
        <dbReference type="EMBL" id="KAK1940813.1"/>
    </source>
</evidence>
<evidence type="ECO:0000256" key="3">
    <source>
        <dbReference type="ARBA" id="ARBA00022692"/>
    </source>
</evidence>
<feature type="transmembrane region" description="Helical" evidence="6">
    <location>
        <begin position="209"/>
        <end position="229"/>
    </location>
</feature>
<comment type="similarity">
    <text evidence="2">Belongs to the ammonium transporter (TC 2.A.49) family. Rh subfamily.</text>
</comment>